<feature type="binding site" evidence="9">
    <location>
        <position position="20"/>
    </location>
    <ligand>
        <name>3-phosphoshikimate</name>
        <dbReference type="ChEBI" id="CHEBI:145989"/>
    </ligand>
</feature>
<feature type="binding site" evidence="9">
    <location>
        <position position="162"/>
    </location>
    <ligand>
        <name>3-phosphoshikimate</name>
        <dbReference type="ChEBI" id="CHEBI:145989"/>
    </ligand>
</feature>
<dbReference type="PANTHER" id="PTHR21090">
    <property type="entry name" value="AROM/DEHYDROQUINATE SYNTHASE"/>
    <property type="match status" value="1"/>
</dbReference>
<dbReference type="NCBIfam" id="TIGR01356">
    <property type="entry name" value="aroA"/>
    <property type="match status" value="1"/>
</dbReference>
<keyword evidence="4 9" id="KW-0963">Cytoplasm</keyword>
<dbReference type="GO" id="GO:0008652">
    <property type="term" value="P:amino acid biosynthetic process"/>
    <property type="evidence" value="ECO:0007669"/>
    <property type="project" value="UniProtKB-KW"/>
</dbReference>
<evidence type="ECO:0000256" key="4">
    <source>
        <dbReference type="ARBA" id="ARBA00022490"/>
    </source>
</evidence>
<dbReference type="PROSITE" id="PS00885">
    <property type="entry name" value="EPSP_SYNTHASE_2"/>
    <property type="match status" value="1"/>
</dbReference>
<keyword evidence="5 9" id="KW-0028">Amino-acid biosynthesis</keyword>
<feature type="binding site" evidence="9">
    <location>
        <position position="160"/>
    </location>
    <ligand>
        <name>3-phosphoshikimate</name>
        <dbReference type="ChEBI" id="CHEBI:145989"/>
    </ligand>
</feature>
<evidence type="ECO:0000256" key="3">
    <source>
        <dbReference type="ARBA" id="ARBA00009948"/>
    </source>
</evidence>
<feature type="binding site" evidence="9">
    <location>
        <position position="15"/>
    </location>
    <ligand>
        <name>phosphoenolpyruvate</name>
        <dbReference type="ChEBI" id="CHEBI:58702"/>
    </ligand>
</feature>
<feature type="binding site" evidence="9">
    <location>
        <position position="308"/>
    </location>
    <ligand>
        <name>3-phosphoshikimate</name>
        <dbReference type="ChEBI" id="CHEBI:145989"/>
    </ligand>
</feature>
<dbReference type="CDD" id="cd01556">
    <property type="entry name" value="EPSP_synthase"/>
    <property type="match status" value="1"/>
</dbReference>
<evidence type="ECO:0000256" key="7">
    <source>
        <dbReference type="ARBA" id="ARBA00023141"/>
    </source>
</evidence>
<dbReference type="InterPro" id="IPR036968">
    <property type="entry name" value="Enolpyruvate_Tfrase_sf"/>
</dbReference>
<evidence type="ECO:0000256" key="8">
    <source>
        <dbReference type="ARBA" id="ARBA00044633"/>
    </source>
</evidence>
<dbReference type="PIRSF" id="PIRSF000505">
    <property type="entry name" value="EPSPS"/>
    <property type="match status" value="1"/>
</dbReference>
<dbReference type="HAMAP" id="MF_00210">
    <property type="entry name" value="EPSP_synth"/>
    <property type="match status" value="1"/>
</dbReference>
<keyword evidence="12" id="KW-1185">Reference proteome</keyword>
<dbReference type="FunFam" id="3.65.10.10:FF:000005">
    <property type="entry name" value="3-phosphoshikimate 1-carboxyvinyltransferase"/>
    <property type="match status" value="1"/>
</dbReference>
<gene>
    <name evidence="9 11" type="primary">aroA</name>
    <name evidence="11" type="ORF">GCWU000342_01121</name>
</gene>
<dbReference type="InterPro" id="IPR023193">
    <property type="entry name" value="EPSP_synthase_CS"/>
</dbReference>
<dbReference type="UniPathway" id="UPA00053">
    <property type="reaction ID" value="UER00089"/>
</dbReference>
<comment type="caution">
    <text evidence="11">The sequence shown here is derived from an EMBL/GenBank/DDBJ whole genome shotgun (WGS) entry which is preliminary data.</text>
</comment>
<comment type="catalytic activity">
    <reaction evidence="8">
        <text>3-phosphoshikimate + phosphoenolpyruvate = 5-O-(1-carboxyvinyl)-3-phosphoshikimate + phosphate</text>
        <dbReference type="Rhea" id="RHEA:21256"/>
        <dbReference type="ChEBI" id="CHEBI:43474"/>
        <dbReference type="ChEBI" id="CHEBI:57701"/>
        <dbReference type="ChEBI" id="CHEBI:58702"/>
        <dbReference type="ChEBI" id="CHEBI:145989"/>
        <dbReference type="EC" id="2.5.1.19"/>
    </reaction>
    <physiologicalReaction direction="left-to-right" evidence="8">
        <dbReference type="Rhea" id="RHEA:21257"/>
    </physiologicalReaction>
</comment>
<comment type="function">
    <text evidence="1 9">Catalyzes the transfer of the enolpyruvyl moiety of phosphoenolpyruvate (PEP) to the 5-hydroxyl of shikimate-3-phosphate (S3P) to produce enolpyruvyl shikimate-3-phosphate and inorganic phosphate.</text>
</comment>
<dbReference type="SUPFAM" id="SSF55205">
    <property type="entry name" value="EPT/RTPC-like"/>
    <property type="match status" value="1"/>
</dbReference>
<dbReference type="AlphaFoldDB" id="C4GB20"/>
<evidence type="ECO:0000256" key="2">
    <source>
        <dbReference type="ARBA" id="ARBA00004811"/>
    </source>
</evidence>
<name>C4GB20_9FIRM</name>
<dbReference type="Proteomes" id="UP000003494">
    <property type="component" value="Unassembled WGS sequence"/>
</dbReference>
<comment type="pathway">
    <text evidence="2 9">Metabolic intermediate biosynthesis; chorismate biosynthesis; chorismate from D-erythrose 4-phosphate and phosphoenolpyruvate: step 6/7.</text>
</comment>
<dbReference type="PANTHER" id="PTHR21090:SF5">
    <property type="entry name" value="PENTAFUNCTIONAL AROM POLYPEPTIDE"/>
    <property type="match status" value="1"/>
</dbReference>
<comment type="subcellular location">
    <subcellularLocation>
        <location evidence="9">Cytoplasm</location>
    </subcellularLocation>
</comment>
<dbReference type="GO" id="GO:0003866">
    <property type="term" value="F:3-phosphoshikimate 1-carboxyvinyltransferase activity"/>
    <property type="evidence" value="ECO:0007669"/>
    <property type="project" value="UniProtKB-UniRule"/>
</dbReference>
<dbReference type="Pfam" id="PF00275">
    <property type="entry name" value="EPSP_synthase"/>
    <property type="match status" value="1"/>
</dbReference>
<comment type="caution">
    <text evidence="9">Lacks conserved residue(s) required for the propagation of feature annotation.</text>
</comment>
<evidence type="ECO:0000313" key="11">
    <source>
        <dbReference type="EMBL" id="EEP28313.1"/>
    </source>
</evidence>
<reference evidence="11" key="1">
    <citation type="submission" date="2009-04" db="EMBL/GenBank/DDBJ databases">
        <authorList>
            <person name="Weinstock G."/>
            <person name="Sodergren E."/>
            <person name="Clifton S."/>
            <person name="Fulton L."/>
            <person name="Fulton B."/>
            <person name="Courtney L."/>
            <person name="Fronick C."/>
            <person name="Harrison M."/>
            <person name="Strong C."/>
            <person name="Farmer C."/>
            <person name="Delahaunty K."/>
            <person name="Markovic C."/>
            <person name="Hall O."/>
            <person name="Minx P."/>
            <person name="Tomlinson C."/>
            <person name="Mitreva M."/>
            <person name="Nelson J."/>
            <person name="Hou S."/>
            <person name="Wollam A."/>
            <person name="Pepin K.H."/>
            <person name="Johnson M."/>
            <person name="Bhonagiri V."/>
            <person name="Nash W.E."/>
            <person name="Warren W."/>
            <person name="Chinwalla A."/>
            <person name="Mardis E.R."/>
            <person name="Wilson R.K."/>
        </authorList>
    </citation>
    <scope>NUCLEOTIDE SEQUENCE [LARGE SCALE GENOMIC DNA]</scope>
    <source>
        <strain evidence="11">DSM 14600</strain>
    </source>
</reference>
<evidence type="ECO:0000313" key="12">
    <source>
        <dbReference type="Proteomes" id="UP000003494"/>
    </source>
</evidence>
<dbReference type="InterPro" id="IPR006264">
    <property type="entry name" value="EPSP_synthase"/>
</dbReference>
<evidence type="ECO:0000256" key="6">
    <source>
        <dbReference type="ARBA" id="ARBA00022679"/>
    </source>
</evidence>
<dbReference type="STRING" id="626523.GCWU000342_01121"/>
<keyword evidence="6 9" id="KW-0808">Transferase</keyword>
<feature type="binding site" evidence="9">
    <location>
        <position position="87"/>
    </location>
    <ligand>
        <name>phosphoenolpyruvate</name>
        <dbReference type="ChEBI" id="CHEBI:58702"/>
    </ligand>
</feature>
<dbReference type="GO" id="GO:0009073">
    <property type="term" value="P:aromatic amino acid family biosynthetic process"/>
    <property type="evidence" value="ECO:0007669"/>
    <property type="project" value="UniProtKB-KW"/>
</dbReference>
<feature type="binding site" evidence="9">
    <location>
        <position position="16"/>
    </location>
    <ligand>
        <name>3-phosphoshikimate</name>
        <dbReference type="ChEBI" id="CHEBI:145989"/>
    </ligand>
</feature>
<feature type="binding site" evidence="9">
    <location>
        <position position="162"/>
    </location>
    <ligand>
        <name>phosphoenolpyruvate</name>
        <dbReference type="ChEBI" id="CHEBI:58702"/>
    </ligand>
</feature>
<dbReference type="HOGENOM" id="CLU_024321_0_1_9"/>
<comment type="subunit">
    <text evidence="9">Monomer.</text>
</comment>
<dbReference type="GO" id="GO:0009423">
    <property type="term" value="P:chorismate biosynthetic process"/>
    <property type="evidence" value="ECO:0007669"/>
    <property type="project" value="UniProtKB-UniRule"/>
</dbReference>
<feature type="binding site" evidence="9">
    <location>
        <position position="115"/>
    </location>
    <ligand>
        <name>phosphoenolpyruvate</name>
        <dbReference type="ChEBI" id="CHEBI:58702"/>
    </ligand>
</feature>
<dbReference type="PROSITE" id="PS00104">
    <property type="entry name" value="EPSP_SYNTHASE_1"/>
    <property type="match status" value="1"/>
</dbReference>
<feature type="active site" description="Proton acceptor" evidence="9">
    <location>
        <position position="308"/>
    </location>
</feature>
<feature type="domain" description="Enolpyruvate transferase" evidence="10">
    <location>
        <begin position="2"/>
        <end position="415"/>
    </location>
</feature>
<accession>C4GB20</accession>
<feature type="binding site" evidence="9">
    <location>
        <position position="15"/>
    </location>
    <ligand>
        <name>3-phosphoshikimate</name>
        <dbReference type="ChEBI" id="CHEBI:145989"/>
    </ligand>
</feature>
<dbReference type="RefSeq" id="WP_006906131.1">
    <property type="nucleotide sequence ID" value="NZ_GG665866.1"/>
</dbReference>
<feature type="binding site" evidence="9">
    <location>
        <position position="335"/>
    </location>
    <ligand>
        <name>3-phosphoshikimate</name>
        <dbReference type="ChEBI" id="CHEBI:145989"/>
    </ligand>
</feature>
<feature type="binding site" evidence="9">
    <location>
        <position position="381"/>
    </location>
    <ligand>
        <name>phosphoenolpyruvate</name>
        <dbReference type="ChEBI" id="CHEBI:58702"/>
    </ligand>
</feature>
<keyword evidence="7 9" id="KW-0057">Aromatic amino acid biosynthesis</keyword>
<dbReference type="InterPro" id="IPR001986">
    <property type="entry name" value="Enolpyruvate_Tfrase_dom"/>
</dbReference>
<proteinExistence type="inferred from homology"/>
<dbReference type="EMBL" id="ACIP02000002">
    <property type="protein sequence ID" value="EEP28313.1"/>
    <property type="molecule type" value="Genomic_DNA"/>
</dbReference>
<protein>
    <recommendedName>
        <fullName evidence="9">3-phosphoshikimate 1-carboxyvinyltransferase</fullName>
        <ecNumber evidence="9">2.5.1.19</ecNumber>
    </recommendedName>
    <alternativeName>
        <fullName evidence="9">5-enolpyruvylshikimate-3-phosphate synthase</fullName>
        <shortName evidence="9">EPSP synthase</shortName>
        <shortName evidence="9">EPSPS</shortName>
    </alternativeName>
</protein>
<evidence type="ECO:0000256" key="9">
    <source>
        <dbReference type="HAMAP-Rule" id="MF_00210"/>
    </source>
</evidence>
<sequence length="422" mass="44846">MPQSLHGRIRIPGDKSISHRGIMLGSIARGMTELFGFLDGADCRSSIACFRQLGVDIIQDGDHIRILGGGLHGLQQPKEILNVGNSGTTARLMSGILAGQSFPSSLTGDASIQRRPMTRIIDPLHAMGARIRSRRDDGCAPLDIEPSALRGIDYLSPLASAQVKSSVLLAGLYAQGKTSVTEPAKSRDHSERMLRAFGADLIEDGLTVSISPNPDLTGQKIHVPGDISSAAYWIAAASIIPGSEIIIENVNINPTRDGILHIARAMGADIEEINPHTVSQEPVADLFVRSAELHGTRVDGPIIPRLIDEIPVIALMAACAEGETTIADAHELRVKESDRIESMVKNLSAMGVSVTGTDDGMVICGGASLRGADIVTCHDHRIAMTFAVASLLADGPVHLDDPDCVSVSYPGFYRSLQLLLGQ</sequence>
<organism evidence="11 12">
    <name type="scientific">Shuttleworthella satelles DSM 14600</name>
    <dbReference type="NCBI Taxonomy" id="626523"/>
    <lineage>
        <taxon>Bacteria</taxon>
        <taxon>Bacillati</taxon>
        <taxon>Bacillota</taxon>
        <taxon>Clostridia</taxon>
        <taxon>Lachnospirales</taxon>
        <taxon>Lachnospiraceae</taxon>
        <taxon>Shuttleworthella</taxon>
    </lineage>
</organism>
<evidence type="ECO:0000256" key="1">
    <source>
        <dbReference type="ARBA" id="ARBA00002174"/>
    </source>
</evidence>
<comment type="similarity">
    <text evidence="3 9">Belongs to the EPSP synthase family.</text>
</comment>
<feature type="binding site" evidence="9">
    <location>
        <position position="339"/>
    </location>
    <ligand>
        <name>phosphoenolpyruvate</name>
        <dbReference type="ChEBI" id="CHEBI:58702"/>
    </ligand>
</feature>
<dbReference type="FunFam" id="3.65.10.10:FF:000006">
    <property type="entry name" value="3-phosphoshikimate 1-carboxyvinyltransferase"/>
    <property type="match status" value="1"/>
</dbReference>
<dbReference type="EC" id="2.5.1.19" evidence="9"/>
<dbReference type="eggNOG" id="COG0128">
    <property type="taxonomic scope" value="Bacteria"/>
</dbReference>
<dbReference type="InterPro" id="IPR013792">
    <property type="entry name" value="RNA3'P_cycl/enolpyr_Trfase_a/b"/>
</dbReference>
<dbReference type="Gene3D" id="3.65.10.10">
    <property type="entry name" value="Enolpyruvate transferase domain"/>
    <property type="match status" value="2"/>
</dbReference>
<evidence type="ECO:0000259" key="10">
    <source>
        <dbReference type="Pfam" id="PF00275"/>
    </source>
</evidence>
<dbReference type="GO" id="GO:0005737">
    <property type="term" value="C:cytoplasm"/>
    <property type="evidence" value="ECO:0007669"/>
    <property type="project" value="UniProtKB-SubCell"/>
</dbReference>
<evidence type="ECO:0000256" key="5">
    <source>
        <dbReference type="ARBA" id="ARBA00022605"/>
    </source>
</evidence>